<dbReference type="SUPFAM" id="SSF53335">
    <property type="entry name" value="S-adenosyl-L-methionine-dependent methyltransferases"/>
    <property type="match status" value="1"/>
</dbReference>
<comment type="catalytic activity">
    <reaction evidence="6">
        <text>N,N-dimethylethanolamine phosphate + S-adenosyl-L-methionine = phosphocholine + S-adenosyl-L-homocysteine + H(+)</text>
        <dbReference type="Rhea" id="RHEA:25325"/>
        <dbReference type="ChEBI" id="CHEBI:15378"/>
        <dbReference type="ChEBI" id="CHEBI:57856"/>
        <dbReference type="ChEBI" id="CHEBI:58641"/>
        <dbReference type="ChEBI" id="CHEBI:59789"/>
        <dbReference type="ChEBI" id="CHEBI:295975"/>
        <dbReference type="EC" id="2.1.1.103"/>
    </reaction>
    <physiologicalReaction direction="left-to-right" evidence="6">
        <dbReference type="Rhea" id="RHEA:25326"/>
    </physiologicalReaction>
</comment>
<dbReference type="AlphaFoldDB" id="A0A7R9BIV1"/>
<sequence>MPVNVPESRVMETTEERQKFLDGSQYTQNGILRYEKIFGEDFISTGGRETTEEIVATLGLKPGMQVLDVGCGIGGSVFYMAEHFGVIARGVDLSANMLSMAKQKLDTKYAHLKDRVSFELADCLLMEVPESTFDVIYSRDAMLHIADKPTLFARLYKWLKPGGKLVITDYCHGEKLQHSEEYVKYVKSRNYHLLTVVDYAHTLEQIFPEVWSDDRTATFIKVLKREVAHLKAHREAFIQDFSEKDYDELIKGWEAKVVRASSGDQAWGLFLATKN</sequence>
<comment type="catalytic activity">
    <reaction evidence="7">
        <text>N-methylethanolamine phosphate + S-adenosyl-L-methionine = N,N-dimethylethanolamine phosphate + S-adenosyl-L-homocysteine + H(+)</text>
        <dbReference type="Rhea" id="RHEA:25321"/>
        <dbReference type="ChEBI" id="CHEBI:15378"/>
        <dbReference type="ChEBI" id="CHEBI:57781"/>
        <dbReference type="ChEBI" id="CHEBI:57856"/>
        <dbReference type="ChEBI" id="CHEBI:58641"/>
        <dbReference type="ChEBI" id="CHEBI:59789"/>
        <dbReference type="EC" id="2.1.1.103"/>
    </reaction>
    <physiologicalReaction direction="left-to-right" evidence="7">
        <dbReference type="Rhea" id="RHEA:25322"/>
    </physiologicalReaction>
</comment>
<dbReference type="PANTHER" id="PTHR44307">
    <property type="entry name" value="PHOSPHOETHANOLAMINE METHYLTRANSFERASE"/>
    <property type="match status" value="1"/>
</dbReference>
<dbReference type="GO" id="GO:0000234">
    <property type="term" value="F:phosphoethanolamine N-methyltransferase activity"/>
    <property type="evidence" value="ECO:0007669"/>
    <property type="project" value="UniProtKB-EC"/>
</dbReference>
<evidence type="ECO:0000313" key="10">
    <source>
        <dbReference type="Proteomes" id="UP000678499"/>
    </source>
</evidence>
<evidence type="ECO:0000313" key="9">
    <source>
        <dbReference type="EMBL" id="CAD7275863.1"/>
    </source>
</evidence>
<evidence type="ECO:0000256" key="6">
    <source>
        <dbReference type="ARBA" id="ARBA00047619"/>
    </source>
</evidence>
<dbReference type="EC" id="2.1.1.103" evidence="5"/>
<keyword evidence="10" id="KW-1185">Reference proteome</keyword>
<keyword evidence="3" id="KW-0489">Methyltransferase</keyword>
<reference evidence="9" key="1">
    <citation type="submission" date="2020-11" db="EMBL/GenBank/DDBJ databases">
        <authorList>
            <person name="Tran Van P."/>
        </authorList>
    </citation>
    <scope>NUCLEOTIDE SEQUENCE</scope>
</reference>
<evidence type="ECO:0000256" key="2">
    <source>
        <dbReference type="ARBA" id="ARBA00005189"/>
    </source>
</evidence>
<evidence type="ECO:0000256" key="1">
    <source>
        <dbReference type="ARBA" id="ARBA00004969"/>
    </source>
</evidence>
<dbReference type="EMBL" id="OA882531">
    <property type="protein sequence ID" value="CAD7275863.1"/>
    <property type="molecule type" value="Genomic_DNA"/>
</dbReference>
<comment type="pathway">
    <text evidence="1">Phospholipid metabolism; phosphatidylcholine biosynthesis.</text>
</comment>
<evidence type="ECO:0000256" key="5">
    <source>
        <dbReference type="ARBA" id="ARBA00035674"/>
    </source>
</evidence>
<dbReference type="InterPro" id="IPR025714">
    <property type="entry name" value="Methyltranfer_dom"/>
</dbReference>
<dbReference type="Gene3D" id="3.40.50.150">
    <property type="entry name" value="Vaccinia Virus protein VP39"/>
    <property type="match status" value="1"/>
</dbReference>
<keyword evidence="4" id="KW-0808">Transferase</keyword>
<dbReference type="Pfam" id="PF13847">
    <property type="entry name" value="Methyltransf_31"/>
    <property type="match status" value="1"/>
</dbReference>
<evidence type="ECO:0000259" key="8">
    <source>
        <dbReference type="Pfam" id="PF13847"/>
    </source>
</evidence>
<evidence type="ECO:0000256" key="4">
    <source>
        <dbReference type="ARBA" id="ARBA00022679"/>
    </source>
</evidence>
<dbReference type="OrthoDB" id="8300214at2759"/>
<comment type="pathway">
    <text evidence="2">Lipid metabolism.</text>
</comment>
<dbReference type="EMBL" id="CAJPEX010000494">
    <property type="protein sequence ID" value="CAG0916015.1"/>
    <property type="molecule type" value="Genomic_DNA"/>
</dbReference>
<dbReference type="PANTHER" id="PTHR44307:SF2">
    <property type="entry name" value="PHOSPHOETHANOLAMINE METHYLTRANSFERASE ISOFORM X1"/>
    <property type="match status" value="1"/>
</dbReference>
<evidence type="ECO:0000256" key="3">
    <source>
        <dbReference type="ARBA" id="ARBA00022603"/>
    </source>
</evidence>
<organism evidence="9">
    <name type="scientific">Notodromas monacha</name>
    <dbReference type="NCBI Taxonomy" id="399045"/>
    <lineage>
        <taxon>Eukaryota</taxon>
        <taxon>Metazoa</taxon>
        <taxon>Ecdysozoa</taxon>
        <taxon>Arthropoda</taxon>
        <taxon>Crustacea</taxon>
        <taxon>Oligostraca</taxon>
        <taxon>Ostracoda</taxon>
        <taxon>Podocopa</taxon>
        <taxon>Podocopida</taxon>
        <taxon>Cypridocopina</taxon>
        <taxon>Cypridoidea</taxon>
        <taxon>Cyprididae</taxon>
        <taxon>Notodromas</taxon>
    </lineage>
</organism>
<feature type="domain" description="Methyltransferase" evidence="8">
    <location>
        <begin position="61"/>
        <end position="187"/>
    </location>
</feature>
<evidence type="ECO:0000256" key="7">
    <source>
        <dbReference type="ARBA" id="ARBA00047841"/>
    </source>
</evidence>
<dbReference type="CDD" id="cd02440">
    <property type="entry name" value="AdoMet_MTases"/>
    <property type="match status" value="1"/>
</dbReference>
<protein>
    <recommendedName>
        <fullName evidence="5">phosphoethanolamine N-methyltransferase</fullName>
        <ecNumber evidence="5">2.1.1.103</ecNumber>
    </recommendedName>
</protein>
<proteinExistence type="predicted"/>
<dbReference type="Proteomes" id="UP000678499">
    <property type="component" value="Unassembled WGS sequence"/>
</dbReference>
<dbReference type="InterPro" id="IPR029063">
    <property type="entry name" value="SAM-dependent_MTases_sf"/>
</dbReference>
<gene>
    <name evidence="9" type="ORF">NMOB1V02_LOCUS3649</name>
</gene>
<accession>A0A7R9BIV1</accession>
<dbReference type="GO" id="GO:0032259">
    <property type="term" value="P:methylation"/>
    <property type="evidence" value="ECO:0007669"/>
    <property type="project" value="UniProtKB-KW"/>
</dbReference>
<name>A0A7R9BIV1_9CRUS</name>